<evidence type="ECO:0000256" key="2">
    <source>
        <dbReference type="ARBA" id="ARBA00022824"/>
    </source>
</evidence>
<keyword evidence="4 7" id="KW-0472">Membrane</keyword>
<keyword evidence="9" id="KW-1185">Reference proteome</keyword>
<accession>A0A9P4PBR4</accession>
<feature type="compositionally biased region" description="Polar residues" evidence="6">
    <location>
        <begin position="20"/>
        <end position="29"/>
    </location>
</feature>
<dbReference type="Proteomes" id="UP000799764">
    <property type="component" value="Unassembled WGS sequence"/>
</dbReference>
<evidence type="ECO:0000256" key="1">
    <source>
        <dbReference type="ARBA" id="ARBA00022692"/>
    </source>
</evidence>
<dbReference type="Pfam" id="PF09446">
    <property type="entry name" value="VMA21"/>
    <property type="match status" value="1"/>
</dbReference>
<dbReference type="OrthoDB" id="160405at2759"/>
<evidence type="ECO:0000313" key="9">
    <source>
        <dbReference type="Proteomes" id="UP000799764"/>
    </source>
</evidence>
<feature type="region of interest" description="Disordered" evidence="6">
    <location>
        <begin position="1"/>
        <end position="29"/>
    </location>
</feature>
<keyword evidence="5" id="KW-0968">Cytoplasmic vesicle</keyword>
<dbReference type="GO" id="GO:0070072">
    <property type="term" value="P:vacuolar proton-transporting V-type ATPase complex assembly"/>
    <property type="evidence" value="ECO:0007669"/>
    <property type="project" value="InterPro"/>
</dbReference>
<evidence type="ECO:0000256" key="3">
    <source>
        <dbReference type="ARBA" id="ARBA00022989"/>
    </source>
</evidence>
<dbReference type="PANTHER" id="PTHR31792">
    <property type="entry name" value="VACUOLAR ATPASE ASSEMBLY INTEGRAL MEMBRANE PROTEIN VMA21"/>
    <property type="match status" value="1"/>
</dbReference>
<feature type="non-terminal residue" evidence="8">
    <location>
        <position position="110"/>
    </location>
</feature>
<dbReference type="GO" id="GO:0005789">
    <property type="term" value="C:endoplasmic reticulum membrane"/>
    <property type="evidence" value="ECO:0007669"/>
    <property type="project" value="TreeGrafter"/>
</dbReference>
<dbReference type="InterPro" id="IPR019013">
    <property type="entry name" value="Vma21"/>
</dbReference>
<evidence type="ECO:0000256" key="6">
    <source>
        <dbReference type="SAM" id="MobiDB-lite"/>
    </source>
</evidence>
<dbReference type="HAMAP" id="MF_03058">
    <property type="entry name" value="VMA21"/>
    <property type="match status" value="1"/>
</dbReference>
<keyword evidence="2" id="KW-0256">Endoplasmic reticulum</keyword>
<evidence type="ECO:0000313" key="8">
    <source>
        <dbReference type="EMBL" id="KAF2442089.1"/>
    </source>
</evidence>
<organism evidence="8 9">
    <name type="scientific">Karstenula rhodostoma CBS 690.94</name>
    <dbReference type="NCBI Taxonomy" id="1392251"/>
    <lineage>
        <taxon>Eukaryota</taxon>
        <taxon>Fungi</taxon>
        <taxon>Dikarya</taxon>
        <taxon>Ascomycota</taxon>
        <taxon>Pezizomycotina</taxon>
        <taxon>Dothideomycetes</taxon>
        <taxon>Pleosporomycetidae</taxon>
        <taxon>Pleosporales</taxon>
        <taxon>Massarineae</taxon>
        <taxon>Didymosphaeriaceae</taxon>
        <taxon>Karstenula</taxon>
    </lineage>
</organism>
<keyword evidence="1 7" id="KW-0812">Transmembrane</keyword>
<gene>
    <name evidence="8" type="ORF">P171DRAFT_391705</name>
</gene>
<comment type="caution">
    <text evidence="8">The sequence shown here is derived from an EMBL/GenBank/DDBJ whole genome shotgun (WGS) entry which is preliminary data.</text>
</comment>
<proteinExistence type="inferred from homology"/>
<sequence length="110" mass="11682">MATRRIISSSNDPLDIDASGTPQAPSPSNIAPAVPSSVLWKLLSFTFAMVTLPLGTYFFVTNYVLVGNNTVAGALAAVMANVVLIAYIVMAYQDDQAEQAEEAEAKKKAM</sequence>
<evidence type="ECO:0000256" key="5">
    <source>
        <dbReference type="ARBA" id="ARBA00023329"/>
    </source>
</evidence>
<reference evidence="8" key="1">
    <citation type="journal article" date="2020" name="Stud. Mycol.">
        <title>101 Dothideomycetes genomes: a test case for predicting lifestyles and emergence of pathogens.</title>
        <authorList>
            <person name="Haridas S."/>
            <person name="Albert R."/>
            <person name="Binder M."/>
            <person name="Bloem J."/>
            <person name="Labutti K."/>
            <person name="Salamov A."/>
            <person name="Andreopoulos B."/>
            <person name="Baker S."/>
            <person name="Barry K."/>
            <person name="Bills G."/>
            <person name="Bluhm B."/>
            <person name="Cannon C."/>
            <person name="Castanera R."/>
            <person name="Culley D."/>
            <person name="Daum C."/>
            <person name="Ezra D."/>
            <person name="Gonzalez J."/>
            <person name="Henrissat B."/>
            <person name="Kuo A."/>
            <person name="Liang C."/>
            <person name="Lipzen A."/>
            <person name="Lutzoni F."/>
            <person name="Magnuson J."/>
            <person name="Mondo S."/>
            <person name="Nolan M."/>
            <person name="Ohm R."/>
            <person name="Pangilinan J."/>
            <person name="Park H.-J."/>
            <person name="Ramirez L."/>
            <person name="Alfaro M."/>
            <person name="Sun H."/>
            <person name="Tritt A."/>
            <person name="Yoshinaga Y."/>
            <person name="Zwiers L.-H."/>
            <person name="Turgeon B."/>
            <person name="Goodwin S."/>
            <person name="Spatafora J."/>
            <person name="Crous P."/>
            <person name="Grigoriev I."/>
        </authorList>
    </citation>
    <scope>NUCLEOTIDE SEQUENCE</scope>
    <source>
        <strain evidence="8">CBS 690.94</strain>
    </source>
</reference>
<dbReference type="PANTHER" id="PTHR31792:SF3">
    <property type="entry name" value="VACUOLAR ATPASE ASSEMBLY INTEGRAL MEMBRANE PROTEIN VMA21"/>
    <property type="match status" value="1"/>
</dbReference>
<dbReference type="AlphaFoldDB" id="A0A9P4PBR4"/>
<keyword evidence="3 7" id="KW-1133">Transmembrane helix</keyword>
<protein>
    <submittedName>
        <fullName evidence="8">Vacuolar ATPase assembly integral membrane protein VMA21</fullName>
    </submittedName>
</protein>
<feature type="transmembrane region" description="Helical" evidence="7">
    <location>
        <begin position="38"/>
        <end position="60"/>
    </location>
</feature>
<dbReference type="GO" id="GO:0031410">
    <property type="term" value="C:cytoplasmic vesicle"/>
    <property type="evidence" value="ECO:0007669"/>
    <property type="project" value="UniProtKB-KW"/>
</dbReference>
<feature type="compositionally biased region" description="Polar residues" evidence="6">
    <location>
        <begin position="1"/>
        <end position="12"/>
    </location>
</feature>
<feature type="transmembrane region" description="Helical" evidence="7">
    <location>
        <begin position="72"/>
        <end position="92"/>
    </location>
</feature>
<evidence type="ECO:0000256" key="7">
    <source>
        <dbReference type="SAM" id="Phobius"/>
    </source>
</evidence>
<dbReference type="EMBL" id="MU001504">
    <property type="protein sequence ID" value="KAF2442089.1"/>
    <property type="molecule type" value="Genomic_DNA"/>
</dbReference>
<evidence type="ECO:0000256" key="4">
    <source>
        <dbReference type="ARBA" id="ARBA00023136"/>
    </source>
</evidence>
<name>A0A9P4PBR4_9PLEO</name>